<comment type="caution">
    <text evidence="8">The sequence shown here is derived from an EMBL/GenBank/DDBJ whole genome shotgun (WGS) entry which is preliminary data.</text>
</comment>
<dbReference type="InterPro" id="IPR006224">
    <property type="entry name" value="PsdUridine_synth_RluA-like_CS"/>
</dbReference>
<dbReference type="SUPFAM" id="SSF55120">
    <property type="entry name" value="Pseudouridine synthase"/>
    <property type="match status" value="1"/>
</dbReference>
<feature type="region of interest" description="Disordered" evidence="6">
    <location>
        <begin position="174"/>
        <end position="201"/>
    </location>
</feature>
<proteinExistence type="inferred from homology"/>
<dbReference type="PROSITE" id="PS01129">
    <property type="entry name" value="PSI_RLU"/>
    <property type="match status" value="1"/>
</dbReference>
<evidence type="ECO:0000313" key="8">
    <source>
        <dbReference type="EMBL" id="MBP2620728.1"/>
    </source>
</evidence>
<dbReference type="PANTHER" id="PTHR21600:SF44">
    <property type="entry name" value="RIBOSOMAL LARGE SUBUNIT PSEUDOURIDINE SYNTHASE D"/>
    <property type="match status" value="1"/>
</dbReference>
<dbReference type="RefSeq" id="WP_128835356.1">
    <property type="nucleotide sequence ID" value="NZ_QFAY01000008.1"/>
</dbReference>
<dbReference type="Pfam" id="PF00849">
    <property type="entry name" value="PseudoU_synth_2"/>
    <property type="match status" value="1"/>
</dbReference>
<name>A0ABS5AVY8_9STRE</name>
<dbReference type="InterPro" id="IPR020103">
    <property type="entry name" value="PsdUridine_synth_cat_dom_sf"/>
</dbReference>
<evidence type="ECO:0000256" key="5">
    <source>
        <dbReference type="ARBA" id="ARBA00033164"/>
    </source>
</evidence>
<dbReference type="PANTHER" id="PTHR21600">
    <property type="entry name" value="MITOCHONDRIAL RNA PSEUDOURIDINE SYNTHASE"/>
    <property type="match status" value="1"/>
</dbReference>
<sequence length="286" mass="32953">MQFMIEIPAALPATTVKELLEEHFLIPRKIRHFLRIKKHVLINGQSINWQSPVRAGDRICLTFDEEDYPPKSILMGRAELVEELYQDQHLIIVNKSEGMKTHANEPAELALLNHVSAYVGQTCYVVHRLDKETSGAVLFAKNPFVLPILNRMLENKAIRREYWALTDGQPSQKTMTFRDRIGRDRHDRRKRLVDPQKGQTAETQVTRLKNFSQTSLVNCQLKTGRTHQIRVHLSHHGLPIVGDPLYHPQPQGRLMLHAHRLTLTHPFTLEKLLVEAPSVSFEEGLR</sequence>
<dbReference type="EMBL" id="QFAY01000008">
    <property type="protein sequence ID" value="MBP2620728.1"/>
    <property type="molecule type" value="Genomic_DNA"/>
</dbReference>
<protein>
    <recommendedName>
        <fullName evidence="4">RNA pseudouridylate synthase</fullName>
    </recommendedName>
    <alternativeName>
        <fullName evidence="5">RNA-uridine isomerase</fullName>
    </alternativeName>
</protein>
<dbReference type="InterPro" id="IPR006145">
    <property type="entry name" value="PsdUridine_synth_RsuA/RluA"/>
</dbReference>
<dbReference type="CDD" id="cd02869">
    <property type="entry name" value="PseudoU_synth_RluA_like"/>
    <property type="match status" value="1"/>
</dbReference>
<keyword evidence="9" id="KW-1185">Reference proteome</keyword>
<evidence type="ECO:0000313" key="9">
    <source>
        <dbReference type="Proteomes" id="UP001519349"/>
    </source>
</evidence>
<dbReference type="InterPro" id="IPR050188">
    <property type="entry name" value="RluA_PseudoU_synthase"/>
</dbReference>
<organism evidence="8 9">
    <name type="scientific">Streptococcus panodentis</name>
    <dbReference type="NCBI Taxonomy" id="1581472"/>
    <lineage>
        <taxon>Bacteria</taxon>
        <taxon>Bacillati</taxon>
        <taxon>Bacillota</taxon>
        <taxon>Bacilli</taxon>
        <taxon>Lactobacillales</taxon>
        <taxon>Streptococcaceae</taxon>
        <taxon>Streptococcus</taxon>
    </lineage>
</organism>
<dbReference type="Gene3D" id="3.30.2350.10">
    <property type="entry name" value="Pseudouridine synthase"/>
    <property type="match status" value="1"/>
</dbReference>
<reference evidence="8 9" key="1">
    <citation type="submission" date="2018-05" db="EMBL/GenBank/DDBJ databases">
        <title>Draft genome sequence of Streptococcus panodentis CCUG 70867T.</title>
        <authorList>
            <person name="Salva-Serra F."/>
            <person name="Mendez V."/>
            <person name="Jaen-Luchoro D."/>
            <person name="Gonzales-Siles L."/>
            <person name="Karlsson R."/>
            <person name="Engstrom-Jakobsson H."/>
            <person name="Busquets A."/>
            <person name="Gomila M."/>
            <person name="Pineiro-Iglesias B."/>
            <person name="Bennasar-Figueras A."/>
            <person name="Seeger M."/>
            <person name="Moore E."/>
        </authorList>
    </citation>
    <scope>NUCLEOTIDE SEQUENCE [LARGE SCALE GENOMIC DNA]</scope>
    <source>
        <strain evidence="8 9">CCUG 70867</strain>
    </source>
</reference>
<accession>A0ABS5AVY8</accession>
<comment type="similarity">
    <text evidence="2">Belongs to the pseudouridine synthase RluA family.</text>
</comment>
<keyword evidence="3" id="KW-0413">Isomerase</keyword>
<evidence type="ECO:0000256" key="2">
    <source>
        <dbReference type="ARBA" id="ARBA00010876"/>
    </source>
</evidence>
<evidence type="ECO:0000256" key="1">
    <source>
        <dbReference type="ARBA" id="ARBA00000073"/>
    </source>
</evidence>
<feature type="domain" description="Pseudouridine synthase RsuA/RluA-like" evidence="7">
    <location>
        <begin position="89"/>
        <end position="235"/>
    </location>
</feature>
<comment type="catalytic activity">
    <reaction evidence="1">
        <text>a uridine in RNA = a pseudouridine in RNA</text>
        <dbReference type="Rhea" id="RHEA:48348"/>
        <dbReference type="Rhea" id="RHEA-COMP:12068"/>
        <dbReference type="Rhea" id="RHEA-COMP:12069"/>
        <dbReference type="ChEBI" id="CHEBI:65314"/>
        <dbReference type="ChEBI" id="CHEBI:65315"/>
    </reaction>
</comment>
<feature type="compositionally biased region" description="Basic and acidic residues" evidence="6">
    <location>
        <begin position="176"/>
        <end position="185"/>
    </location>
</feature>
<dbReference type="Proteomes" id="UP001519349">
    <property type="component" value="Unassembled WGS sequence"/>
</dbReference>
<evidence type="ECO:0000259" key="7">
    <source>
        <dbReference type="Pfam" id="PF00849"/>
    </source>
</evidence>
<evidence type="ECO:0000256" key="3">
    <source>
        <dbReference type="ARBA" id="ARBA00023235"/>
    </source>
</evidence>
<evidence type="ECO:0000256" key="6">
    <source>
        <dbReference type="SAM" id="MobiDB-lite"/>
    </source>
</evidence>
<evidence type="ECO:0000256" key="4">
    <source>
        <dbReference type="ARBA" id="ARBA00031870"/>
    </source>
</evidence>
<gene>
    <name evidence="8" type="ORF">DHL47_05135</name>
</gene>